<dbReference type="SUPFAM" id="SSF56300">
    <property type="entry name" value="Metallo-dependent phosphatases"/>
    <property type="match status" value="1"/>
</dbReference>
<gene>
    <name evidence="1" type="ORF">MAR_016720</name>
</gene>
<dbReference type="InterPro" id="IPR029052">
    <property type="entry name" value="Metallo-depent_PP-like"/>
</dbReference>
<dbReference type="Proteomes" id="UP001164746">
    <property type="component" value="Chromosome 6"/>
</dbReference>
<evidence type="ECO:0000313" key="2">
    <source>
        <dbReference type="Proteomes" id="UP001164746"/>
    </source>
</evidence>
<organism evidence="1 2">
    <name type="scientific">Mya arenaria</name>
    <name type="common">Soft-shell clam</name>
    <dbReference type="NCBI Taxonomy" id="6604"/>
    <lineage>
        <taxon>Eukaryota</taxon>
        <taxon>Metazoa</taxon>
        <taxon>Spiralia</taxon>
        <taxon>Lophotrochozoa</taxon>
        <taxon>Mollusca</taxon>
        <taxon>Bivalvia</taxon>
        <taxon>Autobranchia</taxon>
        <taxon>Heteroconchia</taxon>
        <taxon>Euheterodonta</taxon>
        <taxon>Imparidentia</taxon>
        <taxon>Neoheterodontei</taxon>
        <taxon>Myida</taxon>
        <taxon>Myoidea</taxon>
        <taxon>Myidae</taxon>
        <taxon>Mya</taxon>
    </lineage>
</organism>
<protein>
    <submittedName>
        <fullName evidence="1">V5NTD-like protein</fullName>
    </submittedName>
</protein>
<sequence>MESICSRCTYKHVLFLYNCKNKVVVNQMDGGLALVVQAFTFGKYLGYLNVTFDVAGKVIDYGGNPILLDASVEQGTANQKKILPNEHSIFKVL</sequence>
<accession>A0ABY7ED83</accession>
<reference evidence="1" key="1">
    <citation type="submission" date="2022-11" db="EMBL/GenBank/DDBJ databases">
        <title>Centuries of genome instability and evolution in soft-shell clam transmissible cancer (bioRxiv).</title>
        <authorList>
            <person name="Hart S.F.M."/>
            <person name="Yonemitsu M.A."/>
            <person name="Giersch R.M."/>
            <person name="Beal B.F."/>
            <person name="Arriagada G."/>
            <person name="Davis B.W."/>
            <person name="Ostrander E.A."/>
            <person name="Goff S.P."/>
            <person name="Metzger M.J."/>
        </authorList>
    </citation>
    <scope>NUCLEOTIDE SEQUENCE</scope>
    <source>
        <strain evidence="1">MELC-2E11</strain>
        <tissue evidence="1">Siphon/mantle</tissue>
    </source>
</reference>
<proteinExistence type="predicted"/>
<name>A0ABY7ED83_MYAAR</name>
<keyword evidence="2" id="KW-1185">Reference proteome</keyword>
<evidence type="ECO:0000313" key="1">
    <source>
        <dbReference type="EMBL" id="WAR06762.1"/>
    </source>
</evidence>
<dbReference type="EMBL" id="CP111017">
    <property type="protein sequence ID" value="WAR06762.1"/>
    <property type="molecule type" value="Genomic_DNA"/>
</dbReference>
<dbReference type="Gene3D" id="3.60.21.10">
    <property type="match status" value="1"/>
</dbReference>